<name>A0A9N8F1Q5_9STRA</name>
<proteinExistence type="predicted"/>
<evidence type="ECO:0000313" key="2">
    <source>
        <dbReference type="Proteomes" id="UP001153069"/>
    </source>
</evidence>
<dbReference type="EMBL" id="CAICTM010002565">
    <property type="protein sequence ID" value="CAB9529636.1"/>
    <property type="molecule type" value="Genomic_DNA"/>
</dbReference>
<organism evidence="1 2">
    <name type="scientific">Seminavis robusta</name>
    <dbReference type="NCBI Taxonomy" id="568900"/>
    <lineage>
        <taxon>Eukaryota</taxon>
        <taxon>Sar</taxon>
        <taxon>Stramenopiles</taxon>
        <taxon>Ochrophyta</taxon>
        <taxon>Bacillariophyta</taxon>
        <taxon>Bacillariophyceae</taxon>
        <taxon>Bacillariophycidae</taxon>
        <taxon>Naviculales</taxon>
        <taxon>Naviculaceae</taxon>
        <taxon>Seminavis</taxon>
    </lineage>
</organism>
<sequence length="231" mass="25999">MIRWARDKGYPWDSSVCADVARNGNLELLRLVRDYGCPWGASTTAMAAQGGHIACMLWAHSQGCPMDETACAMAAAGGQVEVLVFLYSGGFPWDETTCTMAARYGHFLELVESMPMIKVVHGVQQHVLLLPKEAIWKSYNMPMRRAVHWMNEHVLWLLLVDTCVFCSGIEPMDALGTRQLFRWPKTVDIWKWYNGPVTMVASNTSLVCLISSLQNSEFRILRSSVEIKNKP</sequence>
<keyword evidence="2" id="KW-1185">Reference proteome</keyword>
<dbReference type="Proteomes" id="UP001153069">
    <property type="component" value="Unassembled WGS sequence"/>
</dbReference>
<comment type="caution">
    <text evidence="1">The sequence shown here is derived from an EMBL/GenBank/DDBJ whole genome shotgun (WGS) entry which is preliminary data.</text>
</comment>
<dbReference type="SUPFAM" id="SSF140860">
    <property type="entry name" value="Pseudo ankyrin repeat-like"/>
    <property type="match status" value="1"/>
</dbReference>
<gene>
    <name evidence="1" type="ORF">SEMRO_2567_G331490.1</name>
</gene>
<protein>
    <submittedName>
        <fullName evidence="1">Ankyrin repeat protein</fullName>
    </submittedName>
</protein>
<dbReference type="OrthoDB" id="78649at2759"/>
<dbReference type="AlphaFoldDB" id="A0A9N8F1Q5"/>
<reference evidence="1" key="1">
    <citation type="submission" date="2020-06" db="EMBL/GenBank/DDBJ databases">
        <authorList>
            <consortium name="Plant Systems Biology data submission"/>
        </authorList>
    </citation>
    <scope>NUCLEOTIDE SEQUENCE</scope>
    <source>
        <strain evidence="1">D6</strain>
    </source>
</reference>
<evidence type="ECO:0000313" key="1">
    <source>
        <dbReference type="EMBL" id="CAB9529636.1"/>
    </source>
</evidence>
<accession>A0A9N8F1Q5</accession>